<dbReference type="EMBL" id="BAAFJT010000004">
    <property type="protein sequence ID" value="GAB0188195.1"/>
    <property type="molecule type" value="Genomic_DNA"/>
</dbReference>
<evidence type="ECO:0000313" key="2">
    <source>
        <dbReference type="Proteomes" id="UP001623348"/>
    </source>
</evidence>
<organism evidence="1 2">
    <name type="scientific">Grus japonensis</name>
    <name type="common">Japanese crane</name>
    <name type="synonym">Red-crowned crane</name>
    <dbReference type="NCBI Taxonomy" id="30415"/>
    <lineage>
        <taxon>Eukaryota</taxon>
        <taxon>Metazoa</taxon>
        <taxon>Chordata</taxon>
        <taxon>Craniata</taxon>
        <taxon>Vertebrata</taxon>
        <taxon>Euteleostomi</taxon>
        <taxon>Archelosauria</taxon>
        <taxon>Archosauria</taxon>
        <taxon>Dinosauria</taxon>
        <taxon>Saurischia</taxon>
        <taxon>Theropoda</taxon>
        <taxon>Coelurosauria</taxon>
        <taxon>Aves</taxon>
        <taxon>Neognathae</taxon>
        <taxon>Neoaves</taxon>
        <taxon>Gruiformes</taxon>
        <taxon>Gruidae</taxon>
        <taxon>Grus</taxon>
    </lineage>
</organism>
<dbReference type="AlphaFoldDB" id="A0ABC9WS88"/>
<dbReference type="GO" id="GO:0004860">
    <property type="term" value="F:protein kinase inhibitor activity"/>
    <property type="evidence" value="ECO:0007669"/>
    <property type="project" value="UniProtKB-KW"/>
</dbReference>
<sequence length="127" mass="13787">MLSFSSINTPKSFSSGLLSIHSSPSLYLIPGVALTHVQDLALGLVELHAVHTGPPLKPVKIPLDGIPCLQHVDRTTQLGVIGKLAEGALDCTVHVTDKDVKQRQSQYQHQRNATRLHLDIEPLTTTL</sequence>
<accession>A0ABC9WS88</accession>
<protein>
    <submittedName>
        <fullName evidence="1">cAMP-dependent protein kinase inhibitor alpha</fullName>
    </submittedName>
</protein>
<comment type="caution">
    <text evidence="1">The sequence shown here is derived from an EMBL/GenBank/DDBJ whole genome shotgun (WGS) entry which is preliminary data.</text>
</comment>
<dbReference type="Proteomes" id="UP001623348">
    <property type="component" value="Unassembled WGS sequence"/>
</dbReference>
<keyword evidence="1" id="KW-0649">Protein kinase inhibitor</keyword>
<evidence type="ECO:0000313" key="1">
    <source>
        <dbReference type="EMBL" id="GAB0188195.1"/>
    </source>
</evidence>
<name>A0ABC9WS88_GRUJA</name>
<keyword evidence="2" id="KW-1185">Reference proteome</keyword>
<proteinExistence type="predicted"/>
<gene>
    <name evidence="1" type="ORF">GRJ2_001284800</name>
</gene>
<reference evidence="1 2" key="1">
    <citation type="submission" date="2024-06" db="EMBL/GenBank/DDBJ databases">
        <title>The draft genome of Grus japonensis, version 3.</title>
        <authorList>
            <person name="Nabeshima K."/>
            <person name="Suzuki S."/>
            <person name="Onuma M."/>
        </authorList>
    </citation>
    <scope>NUCLEOTIDE SEQUENCE [LARGE SCALE GENOMIC DNA]</scope>
    <source>
        <strain evidence="1 2">451A</strain>
    </source>
</reference>